<dbReference type="eggNOG" id="COG2405">
    <property type="taxonomic scope" value="Bacteria"/>
</dbReference>
<dbReference type="Proteomes" id="UP000002964">
    <property type="component" value="Unassembled WGS sequence"/>
</dbReference>
<accession>H8YVW2</accession>
<dbReference type="AlphaFoldDB" id="H8YVW2"/>
<name>H8YVW2_9GAMM</name>
<organism evidence="1 2">
    <name type="scientific">Thiorhodovibrio frisius</name>
    <dbReference type="NCBI Taxonomy" id="631362"/>
    <lineage>
        <taxon>Bacteria</taxon>
        <taxon>Pseudomonadati</taxon>
        <taxon>Pseudomonadota</taxon>
        <taxon>Gammaproteobacteria</taxon>
        <taxon>Chromatiales</taxon>
        <taxon>Chromatiaceae</taxon>
        <taxon>Thiorhodovibrio</taxon>
    </lineage>
</organism>
<reference evidence="2" key="1">
    <citation type="submission" date="2011-06" db="EMBL/GenBank/DDBJ databases">
        <authorList>
            <consortium name="US DOE Joint Genome Institute (JGI-PGF)"/>
            <person name="Lucas S."/>
            <person name="Han J."/>
            <person name="Lapidus A."/>
            <person name="Cheng J.-F."/>
            <person name="Goodwin L."/>
            <person name="Pitluck S."/>
            <person name="Peters L."/>
            <person name="Land M.L."/>
            <person name="Hauser L."/>
            <person name="Vogl K."/>
            <person name="Liu Z."/>
            <person name="Overmann J."/>
            <person name="Frigaard N.-U."/>
            <person name="Bryant D.A."/>
            <person name="Woyke T.J."/>
        </authorList>
    </citation>
    <scope>NUCLEOTIDE SEQUENCE [LARGE SCALE GENOMIC DNA]</scope>
    <source>
        <strain evidence="2">970</strain>
    </source>
</reference>
<evidence type="ECO:0000313" key="2">
    <source>
        <dbReference type="Proteomes" id="UP000002964"/>
    </source>
</evidence>
<dbReference type="EMBL" id="JH603164">
    <property type="protein sequence ID" value="EIC23753.1"/>
    <property type="molecule type" value="Genomic_DNA"/>
</dbReference>
<dbReference type="STRING" id="631362.Thi970DRAFT_00258"/>
<gene>
    <name evidence="1" type="ORF">Thi970DRAFT_00258</name>
</gene>
<dbReference type="HOGENOM" id="CLU_2541542_0_0_6"/>
<dbReference type="OrthoDB" id="9796404at2"/>
<protein>
    <recommendedName>
        <fullName evidence="3">DUF3368 domain-containing protein</fullName>
    </recommendedName>
</protein>
<sequence length="83" mass="9171">MLERPHSIVINTTPLIAIAVATGRLDVLQFLYRLTVTGSVGVMAKAKQLGYALDGEQAIQRLRAHGIWLGRDVMRLLQSECQP</sequence>
<reference evidence="1 2" key="2">
    <citation type="submission" date="2011-11" db="EMBL/GenBank/DDBJ databases">
        <authorList>
            <consortium name="US DOE Joint Genome Institute"/>
            <person name="Lucas S."/>
            <person name="Han J."/>
            <person name="Lapidus A."/>
            <person name="Cheng J.-F."/>
            <person name="Goodwin L."/>
            <person name="Pitluck S."/>
            <person name="Peters L."/>
            <person name="Ovchinnikova G."/>
            <person name="Zhang X."/>
            <person name="Detter J.C."/>
            <person name="Han C."/>
            <person name="Tapia R."/>
            <person name="Land M."/>
            <person name="Hauser L."/>
            <person name="Kyrpides N."/>
            <person name="Ivanova N."/>
            <person name="Pagani I."/>
            <person name="Vogl K."/>
            <person name="Liu Z."/>
            <person name="Overmann J."/>
            <person name="Frigaard N.-U."/>
            <person name="Bryant D."/>
            <person name="Woyke T."/>
        </authorList>
    </citation>
    <scope>NUCLEOTIDE SEQUENCE [LARGE SCALE GENOMIC DNA]</scope>
    <source>
        <strain evidence="1 2">970</strain>
    </source>
</reference>
<evidence type="ECO:0000313" key="1">
    <source>
        <dbReference type="EMBL" id="EIC23753.1"/>
    </source>
</evidence>
<keyword evidence="2" id="KW-1185">Reference proteome</keyword>
<dbReference type="RefSeq" id="WP_009146727.1">
    <property type="nucleotide sequence ID" value="NZ_CP121471.1"/>
</dbReference>
<evidence type="ECO:0008006" key="3">
    <source>
        <dbReference type="Google" id="ProtNLM"/>
    </source>
</evidence>
<proteinExistence type="predicted"/>